<dbReference type="Pfam" id="PF13359">
    <property type="entry name" value="DDE_Tnp_4"/>
    <property type="match status" value="1"/>
</dbReference>
<evidence type="ECO:0000259" key="3">
    <source>
        <dbReference type="Pfam" id="PF13359"/>
    </source>
</evidence>
<sequence length="89" mass="10383">MPPAFQKNFPTSRVIIDTTEFYIHKPINPISQQASFSTYKNHNTLKSLIRIAPNGAISFISDIWMLAFLINNITKWHFGYVRGRRYCFS</sequence>
<name>A0A2C9LVC7_BIOGL</name>
<dbReference type="PANTHER" id="PTHR23080">
    <property type="entry name" value="THAP DOMAIN PROTEIN"/>
    <property type="match status" value="1"/>
</dbReference>
<feature type="domain" description="DDE Tnp4" evidence="3">
    <location>
        <begin position="16"/>
        <end position="64"/>
    </location>
</feature>
<evidence type="ECO:0000256" key="2">
    <source>
        <dbReference type="ARBA" id="ARBA00022723"/>
    </source>
</evidence>
<accession>A0A2C9LVC7</accession>
<evidence type="ECO:0000256" key="1">
    <source>
        <dbReference type="ARBA" id="ARBA00001968"/>
    </source>
</evidence>
<dbReference type="Proteomes" id="UP000076420">
    <property type="component" value="Unassembled WGS sequence"/>
</dbReference>
<dbReference type="EnsemblMetazoa" id="BGLB035426-RA">
    <property type="protein sequence ID" value="BGLB035426-PA"/>
    <property type="gene ID" value="BGLB035426"/>
</dbReference>
<gene>
    <name evidence="4" type="primary">106061656</name>
</gene>
<reference evidence="4" key="1">
    <citation type="submission" date="2020-05" db="UniProtKB">
        <authorList>
            <consortium name="EnsemblMetazoa"/>
        </authorList>
    </citation>
    <scope>IDENTIFICATION</scope>
    <source>
        <strain evidence="4">BB02</strain>
    </source>
</reference>
<protein>
    <recommendedName>
        <fullName evidence="3">DDE Tnp4 domain-containing protein</fullName>
    </recommendedName>
</protein>
<dbReference type="InterPro" id="IPR027806">
    <property type="entry name" value="HARBI1_dom"/>
</dbReference>
<dbReference type="AlphaFoldDB" id="A0A2C9LVC7"/>
<dbReference type="VEuPathDB" id="VectorBase:BGLB035426"/>
<organism evidence="4 5">
    <name type="scientific">Biomphalaria glabrata</name>
    <name type="common">Bloodfluke planorb</name>
    <name type="synonym">Freshwater snail</name>
    <dbReference type="NCBI Taxonomy" id="6526"/>
    <lineage>
        <taxon>Eukaryota</taxon>
        <taxon>Metazoa</taxon>
        <taxon>Spiralia</taxon>
        <taxon>Lophotrochozoa</taxon>
        <taxon>Mollusca</taxon>
        <taxon>Gastropoda</taxon>
        <taxon>Heterobranchia</taxon>
        <taxon>Euthyneura</taxon>
        <taxon>Panpulmonata</taxon>
        <taxon>Hygrophila</taxon>
        <taxon>Lymnaeoidea</taxon>
        <taxon>Planorbidae</taxon>
        <taxon>Biomphalaria</taxon>
    </lineage>
</organism>
<evidence type="ECO:0000313" key="4">
    <source>
        <dbReference type="EnsemblMetazoa" id="BGLB035426-PA"/>
    </source>
</evidence>
<dbReference type="KEGG" id="bgt:106061656"/>
<keyword evidence="2" id="KW-0479">Metal-binding</keyword>
<comment type="cofactor">
    <cofactor evidence="1">
        <name>a divalent metal cation</name>
        <dbReference type="ChEBI" id="CHEBI:60240"/>
    </cofactor>
</comment>
<proteinExistence type="predicted"/>
<dbReference type="GO" id="GO:0046872">
    <property type="term" value="F:metal ion binding"/>
    <property type="evidence" value="ECO:0007669"/>
    <property type="project" value="UniProtKB-KW"/>
</dbReference>
<evidence type="ECO:0000313" key="5">
    <source>
        <dbReference type="Proteomes" id="UP000076420"/>
    </source>
</evidence>